<dbReference type="EMBL" id="HQ666944">
    <property type="protein sequence ID" value="ADX59869.1"/>
    <property type="molecule type" value="Genomic_RNA"/>
</dbReference>
<sequence>FAGVDGSTKVIGGAVSHTASRITGIFHQGPQQN</sequence>
<feature type="non-terminal residue" evidence="1">
    <location>
        <position position="1"/>
    </location>
</feature>
<proteinExistence type="predicted"/>
<accession>F1D7G1</accession>
<reference evidence="1" key="1">
    <citation type="submission" date="2010-12" db="EMBL/GenBank/DDBJ databases">
        <title>Characterization of the cross-neutralizing antibody response against hepatitis C virus in the liver transplantation setting.</title>
        <authorList>
            <person name="Dragun J."/>
            <person name="Perez-del-Pulgar S."/>
            <person name="Crespo G."/>
            <person name="Ramirez S."/>
            <person name="Coto-Llerena M."/>
            <person name="Mensa L."/>
            <person name="Garcia-Valdecasas J.C."/>
            <person name="Navasa M."/>
            <person name="Forns X."/>
        </authorList>
    </citation>
    <scope>NUCLEOTIDE SEQUENCE</scope>
    <source>
        <strain evidence="1">P27_WEEK_4</strain>
    </source>
</reference>
<feature type="non-terminal residue" evidence="1">
    <location>
        <position position="33"/>
    </location>
</feature>
<gene>
    <name evidence="1" type="primary">E2</name>
</gene>
<organism evidence="1">
    <name type="scientific">Hepacivirus hominis</name>
    <dbReference type="NCBI Taxonomy" id="3052230"/>
    <lineage>
        <taxon>Viruses</taxon>
        <taxon>Riboviria</taxon>
        <taxon>Orthornavirae</taxon>
        <taxon>Kitrinoviricota</taxon>
        <taxon>Flasuviricetes</taxon>
        <taxon>Amarillovirales</taxon>
        <taxon>Flaviviridae</taxon>
        <taxon>Hepacivirus</taxon>
    </lineage>
</organism>
<protein>
    <submittedName>
        <fullName evidence="1">Glycoprotein E2</fullName>
    </submittedName>
</protein>
<name>F1D7G1_9HEPC</name>
<evidence type="ECO:0000313" key="1">
    <source>
        <dbReference type="EMBL" id="ADX59869.1"/>
    </source>
</evidence>